<evidence type="ECO:0000313" key="5">
    <source>
        <dbReference type="EMBL" id="CBW23417.1"/>
    </source>
</evidence>
<evidence type="ECO:0000256" key="1">
    <source>
        <dbReference type="ARBA" id="ARBA00023015"/>
    </source>
</evidence>
<dbReference type="Pfam" id="PF12833">
    <property type="entry name" value="HTH_18"/>
    <property type="match status" value="1"/>
</dbReference>
<sequence length="284" mass="32899">MLRSIICNMCNLSDESKQFEMTPPSSNLSSLFPTGRAVRNPFGKVYFVVILKGKAMVRIDGKSMLLPERTFLFLPPGHLLLRLSCTQDFLFQYLSFSFDFLSDFPLLLKADISNQVTNAPCLPMSPEDFSLIKMYYHFIYHRYSDAECPSEVIKGMLFSLVLEVCRMYSGRNISVEMSRQDKLVDGFFSLLHKYCTQERMAAFYASRLCISDKYLMRSIKKQTGQTFHYWMADFILREAKLMLRSTDLSVTEIADKLSFPNSSSFARFFRKYTGFSPVQFRNEA</sequence>
<keyword evidence="3" id="KW-0804">Transcription</keyword>
<dbReference type="AlphaFoldDB" id="E1WS87"/>
<accession>E1WS87</accession>
<dbReference type="InterPro" id="IPR018060">
    <property type="entry name" value="HTH_AraC"/>
</dbReference>
<dbReference type="PROSITE" id="PS01124">
    <property type="entry name" value="HTH_ARAC_FAMILY_2"/>
    <property type="match status" value="1"/>
</dbReference>
<name>E1WS87_BACF6</name>
<dbReference type="KEGG" id="bfg:BF638R_2934"/>
<feature type="domain" description="HTH araC/xylS-type" evidence="4">
    <location>
        <begin position="185"/>
        <end position="283"/>
    </location>
</feature>
<dbReference type="EMBL" id="FQ312004">
    <property type="protein sequence ID" value="CBW23417.1"/>
    <property type="molecule type" value="Genomic_DNA"/>
</dbReference>
<proteinExistence type="predicted"/>
<dbReference type="PRINTS" id="PR00032">
    <property type="entry name" value="HTHARAC"/>
</dbReference>
<dbReference type="InterPro" id="IPR020449">
    <property type="entry name" value="Tscrpt_reg_AraC-type_HTH"/>
</dbReference>
<evidence type="ECO:0000256" key="3">
    <source>
        <dbReference type="ARBA" id="ARBA00023163"/>
    </source>
</evidence>
<dbReference type="PANTHER" id="PTHR43280">
    <property type="entry name" value="ARAC-FAMILY TRANSCRIPTIONAL REGULATOR"/>
    <property type="match status" value="1"/>
</dbReference>
<keyword evidence="1" id="KW-0805">Transcription regulation</keyword>
<dbReference type="SUPFAM" id="SSF46689">
    <property type="entry name" value="Homeodomain-like"/>
    <property type="match status" value="1"/>
</dbReference>
<dbReference type="InterPro" id="IPR009057">
    <property type="entry name" value="Homeodomain-like_sf"/>
</dbReference>
<reference evidence="5 6" key="1">
    <citation type="journal article" date="2010" name="Microbiology">
        <title>Twenty-eight divergent polysaccharide loci specifying within- and amongst-strain capsule diversity in three strains of Bacteroides fragilis.</title>
        <authorList>
            <person name="Patrick S."/>
            <person name="Blakely G.W."/>
            <person name="Houston S."/>
            <person name="Moore J."/>
            <person name="Abratt V.R."/>
            <person name="Bertalan M."/>
            <person name="Cerdeno-Tarraga A.M."/>
            <person name="Quail M.A."/>
            <person name="Corton N."/>
            <person name="Corton C."/>
            <person name="Bignell A."/>
            <person name="Barron A."/>
            <person name="Clark L."/>
            <person name="Bentley S.D."/>
            <person name="Parkhill J."/>
        </authorList>
    </citation>
    <scope>NUCLEOTIDE SEQUENCE [LARGE SCALE GENOMIC DNA]</scope>
    <source>
        <strain evidence="5 6">638R</strain>
    </source>
</reference>
<dbReference type="GO" id="GO:0003700">
    <property type="term" value="F:DNA-binding transcription factor activity"/>
    <property type="evidence" value="ECO:0007669"/>
    <property type="project" value="InterPro"/>
</dbReference>
<dbReference type="PANTHER" id="PTHR43280:SF32">
    <property type="entry name" value="TRANSCRIPTIONAL REGULATORY PROTEIN"/>
    <property type="match status" value="1"/>
</dbReference>
<evidence type="ECO:0000259" key="4">
    <source>
        <dbReference type="PROSITE" id="PS01124"/>
    </source>
</evidence>
<dbReference type="Gene3D" id="1.10.10.60">
    <property type="entry name" value="Homeodomain-like"/>
    <property type="match status" value="1"/>
</dbReference>
<evidence type="ECO:0000313" key="6">
    <source>
        <dbReference type="Proteomes" id="UP000008560"/>
    </source>
</evidence>
<dbReference type="PATRIC" id="fig|862962.3.peg.3015"/>
<dbReference type="Proteomes" id="UP000008560">
    <property type="component" value="Chromosome"/>
</dbReference>
<organism evidence="5 6">
    <name type="scientific">Bacteroides fragilis (strain 638R)</name>
    <dbReference type="NCBI Taxonomy" id="862962"/>
    <lineage>
        <taxon>Bacteria</taxon>
        <taxon>Pseudomonadati</taxon>
        <taxon>Bacteroidota</taxon>
        <taxon>Bacteroidia</taxon>
        <taxon>Bacteroidales</taxon>
        <taxon>Bacteroidaceae</taxon>
        <taxon>Bacteroides</taxon>
    </lineage>
</organism>
<protein>
    <submittedName>
        <fullName evidence="5">Putative AraC-family regulatory protein</fullName>
    </submittedName>
</protein>
<dbReference type="HOGENOM" id="CLU_000445_88_2_10"/>
<gene>
    <name evidence="5" type="ordered locus">BF638R_2934</name>
</gene>
<dbReference type="SMART" id="SM00342">
    <property type="entry name" value="HTH_ARAC"/>
    <property type="match status" value="1"/>
</dbReference>
<keyword evidence="2" id="KW-0238">DNA-binding</keyword>
<dbReference type="GO" id="GO:0043565">
    <property type="term" value="F:sequence-specific DNA binding"/>
    <property type="evidence" value="ECO:0007669"/>
    <property type="project" value="InterPro"/>
</dbReference>
<evidence type="ECO:0000256" key="2">
    <source>
        <dbReference type="ARBA" id="ARBA00023125"/>
    </source>
</evidence>